<feature type="region of interest" description="Disordered" evidence="8">
    <location>
        <begin position="261"/>
        <end position="283"/>
    </location>
</feature>
<keyword evidence="7 9" id="KW-0472">Membrane</keyword>
<feature type="transmembrane region" description="Helical" evidence="9">
    <location>
        <begin position="118"/>
        <end position="138"/>
    </location>
</feature>
<feature type="transmembrane region" description="Helical" evidence="9">
    <location>
        <begin position="150"/>
        <end position="172"/>
    </location>
</feature>
<gene>
    <name evidence="10" type="ORF">I206_07470</name>
</gene>
<evidence type="ECO:0000256" key="3">
    <source>
        <dbReference type="ARBA" id="ARBA00022502"/>
    </source>
</evidence>
<evidence type="ECO:0000256" key="2">
    <source>
        <dbReference type="ARBA" id="ARBA00004687"/>
    </source>
</evidence>
<accession>A0A1B9HTM1</accession>
<evidence type="ECO:0000313" key="10">
    <source>
        <dbReference type="EMBL" id="OCF46617.1"/>
    </source>
</evidence>
<evidence type="ECO:0000256" key="7">
    <source>
        <dbReference type="ARBA" id="ARBA00023136"/>
    </source>
</evidence>
<sequence>MPKDNFNLPEYFALHAYLSALLCGAFVLLPRSTPWLMGSTVQSSSSDRPEYAFLTPITSRPLATMLWDIAGMLLCMSWWGSIMRRWSQTSTKSTATGEAEIAERIGRDSMMLNRVGECALATVGGSCLFYVLILGLGAPLDSYHVHSALLALHISVLTVWPVVHALGFPSIYESGTFARFRMTRLFCEFRPDSPLERALVYPVIGSLLGAWLGVIPIPLDWDRPWQSYPLTPAVSSILGFIAGGFVSWLHSALLDTFDEVQEKQQPSPAADAASRRKRKAKRT</sequence>
<reference evidence="10" key="1">
    <citation type="submission" date="2013-07" db="EMBL/GenBank/DDBJ databases">
        <title>The Genome Sequence of Cryptococcus pinus CBS10737.</title>
        <authorList>
            <consortium name="The Broad Institute Genome Sequencing Platform"/>
            <person name="Cuomo C."/>
            <person name="Litvintseva A."/>
            <person name="Chen Y."/>
            <person name="Heitman J."/>
            <person name="Sun S."/>
            <person name="Springer D."/>
            <person name="Dromer F."/>
            <person name="Young S.K."/>
            <person name="Zeng Q."/>
            <person name="Gargeya S."/>
            <person name="Fitzgerald M."/>
            <person name="Abouelleil A."/>
            <person name="Alvarado L."/>
            <person name="Berlin A.M."/>
            <person name="Chapman S.B."/>
            <person name="Dewar J."/>
            <person name="Goldberg J."/>
            <person name="Griggs A."/>
            <person name="Gujja S."/>
            <person name="Hansen M."/>
            <person name="Howarth C."/>
            <person name="Imamovic A."/>
            <person name="Larimer J."/>
            <person name="McCowan C."/>
            <person name="Murphy C."/>
            <person name="Pearson M."/>
            <person name="Priest M."/>
            <person name="Roberts A."/>
            <person name="Saif S."/>
            <person name="Shea T."/>
            <person name="Sykes S."/>
            <person name="Wortman J."/>
            <person name="Nusbaum C."/>
            <person name="Birren B."/>
        </authorList>
    </citation>
    <scope>NUCLEOTIDE SEQUENCE [LARGE SCALE GENOMIC DNA]</scope>
    <source>
        <strain evidence="10">CBS 10737</strain>
    </source>
</reference>
<evidence type="ECO:0000256" key="1">
    <source>
        <dbReference type="ARBA" id="ARBA00004477"/>
    </source>
</evidence>
<dbReference type="AlphaFoldDB" id="A0A1B9HTM1"/>
<keyword evidence="4 9" id="KW-0812">Transmembrane</keyword>
<keyword evidence="5" id="KW-0256">Endoplasmic reticulum</keyword>
<dbReference type="EMBL" id="KI894016">
    <property type="protein sequence ID" value="OCF46617.1"/>
    <property type="molecule type" value="Genomic_DNA"/>
</dbReference>
<protein>
    <recommendedName>
        <fullName evidence="11">Phosphatidylinositol glycan, class F</fullName>
    </recommendedName>
</protein>
<organism evidence="10">
    <name type="scientific">Kwoniella pini CBS 10737</name>
    <dbReference type="NCBI Taxonomy" id="1296096"/>
    <lineage>
        <taxon>Eukaryota</taxon>
        <taxon>Fungi</taxon>
        <taxon>Dikarya</taxon>
        <taxon>Basidiomycota</taxon>
        <taxon>Agaricomycotina</taxon>
        <taxon>Tremellomycetes</taxon>
        <taxon>Tremellales</taxon>
        <taxon>Cryptococcaceae</taxon>
        <taxon>Kwoniella</taxon>
    </lineage>
</organism>
<evidence type="ECO:0000256" key="5">
    <source>
        <dbReference type="ARBA" id="ARBA00022824"/>
    </source>
</evidence>
<dbReference type="OrthoDB" id="17366at2759"/>
<evidence type="ECO:0000256" key="4">
    <source>
        <dbReference type="ARBA" id="ARBA00022692"/>
    </source>
</evidence>
<comment type="pathway">
    <text evidence="2">Glycolipid biosynthesis; glycosylphosphatidylinositol-anchor biosynthesis.</text>
</comment>
<proteinExistence type="predicted"/>
<keyword evidence="3" id="KW-0337">GPI-anchor biosynthesis</keyword>
<dbReference type="Pfam" id="PF06699">
    <property type="entry name" value="PIG-F"/>
    <property type="match status" value="1"/>
</dbReference>
<evidence type="ECO:0008006" key="11">
    <source>
        <dbReference type="Google" id="ProtNLM"/>
    </source>
</evidence>
<feature type="compositionally biased region" description="Low complexity" evidence="8">
    <location>
        <begin position="263"/>
        <end position="272"/>
    </location>
</feature>
<reference evidence="10" key="2">
    <citation type="submission" date="2016-07" db="EMBL/GenBank/DDBJ databases">
        <title>Evolution of pathogenesis and genome organization in the Tremellales.</title>
        <authorList>
            <person name="Cuomo C."/>
            <person name="Litvintseva A."/>
            <person name="Heitman J."/>
            <person name="Chen Y."/>
            <person name="Sun S."/>
            <person name="Springer D."/>
            <person name="Dromer F."/>
            <person name="Young S."/>
            <person name="Zeng Q."/>
            <person name="Chapman S."/>
            <person name="Gujja S."/>
            <person name="Saif S."/>
            <person name="Birren B."/>
        </authorList>
    </citation>
    <scope>NUCLEOTIDE SEQUENCE</scope>
    <source>
        <strain evidence="10">CBS 10737</strain>
    </source>
</reference>
<name>A0A1B9HTM1_9TREE</name>
<dbReference type="STRING" id="1296096.A0A1B9HTM1"/>
<keyword evidence="6 9" id="KW-1133">Transmembrane helix</keyword>
<dbReference type="InterPro" id="IPR009580">
    <property type="entry name" value="GPI_biosynthesis_protein_Pig-F"/>
</dbReference>
<feature type="transmembrane region" description="Helical" evidence="9">
    <location>
        <begin position="62"/>
        <end position="82"/>
    </location>
</feature>
<feature type="transmembrane region" description="Helical" evidence="9">
    <location>
        <begin position="237"/>
        <end position="257"/>
    </location>
</feature>
<dbReference type="UniPathway" id="UPA00196"/>
<evidence type="ECO:0000256" key="8">
    <source>
        <dbReference type="SAM" id="MobiDB-lite"/>
    </source>
</evidence>
<evidence type="ECO:0000256" key="6">
    <source>
        <dbReference type="ARBA" id="ARBA00022989"/>
    </source>
</evidence>
<comment type="subcellular location">
    <subcellularLocation>
        <location evidence="1">Endoplasmic reticulum membrane</location>
        <topology evidence="1">Multi-pass membrane protein</topology>
    </subcellularLocation>
</comment>
<feature type="transmembrane region" description="Helical" evidence="9">
    <location>
        <begin position="198"/>
        <end position="217"/>
    </location>
</feature>
<dbReference type="GO" id="GO:0006506">
    <property type="term" value="P:GPI anchor biosynthetic process"/>
    <property type="evidence" value="ECO:0007669"/>
    <property type="project" value="UniProtKB-UniPathway"/>
</dbReference>
<dbReference type="GO" id="GO:0005789">
    <property type="term" value="C:endoplasmic reticulum membrane"/>
    <property type="evidence" value="ECO:0007669"/>
    <property type="project" value="UniProtKB-SubCell"/>
</dbReference>
<evidence type="ECO:0000256" key="9">
    <source>
        <dbReference type="SAM" id="Phobius"/>
    </source>
</evidence>
<feature type="transmembrane region" description="Helical" evidence="9">
    <location>
        <begin position="12"/>
        <end position="29"/>
    </location>
</feature>